<dbReference type="PANTHER" id="PTHR37299">
    <property type="entry name" value="TRANSCRIPTIONAL REGULATOR-RELATED"/>
    <property type="match status" value="1"/>
</dbReference>
<dbReference type="AlphaFoldDB" id="A0A927GIK3"/>
<feature type="modified residue" description="4-aspartylphosphate" evidence="1">
    <location>
        <position position="62"/>
    </location>
</feature>
<dbReference type="Pfam" id="PF00072">
    <property type="entry name" value="Response_reg"/>
    <property type="match status" value="1"/>
</dbReference>
<evidence type="ECO:0000259" key="2">
    <source>
        <dbReference type="PROSITE" id="PS50110"/>
    </source>
</evidence>
<evidence type="ECO:0000313" key="5">
    <source>
        <dbReference type="Proteomes" id="UP000612233"/>
    </source>
</evidence>
<dbReference type="InterPro" id="IPR011006">
    <property type="entry name" value="CheY-like_superfamily"/>
</dbReference>
<dbReference type="GO" id="GO:0003677">
    <property type="term" value="F:DNA binding"/>
    <property type="evidence" value="ECO:0007669"/>
    <property type="project" value="InterPro"/>
</dbReference>
<gene>
    <name evidence="4" type="ORF">IC235_06525</name>
</gene>
<dbReference type="SMART" id="SM00850">
    <property type="entry name" value="LytTR"/>
    <property type="match status" value="1"/>
</dbReference>
<dbReference type="EMBL" id="JACXAD010000005">
    <property type="protein sequence ID" value="MBD2767543.1"/>
    <property type="molecule type" value="Genomic_DNA"/>
</dbReference>
<evidence type="ECO:0000259" key="3">
    <source>
        <dbReference type="PROSITE" id="PS50930"/>
    </source>
</evidence>
<dbReference type="SUPFAM" id="SSF52172">
    <property type="entry name" value="CheY-like"/>
    <property type="match status" value="1"/>
</dbReference>
<dbReference type="PANTHER" id="PTHR37299:SF1">
    <property type="entry name" value="STAGE 0 SPORULATION PROTEIN A HOMOLOG"/>
    <property type="match status" value="1"/>
</dbReference>
<dbReference type="PROSITE" id="PS50110">
    <property type="entry name" value="RESPONSE_REGULATORY"/>
    <property type="match status" value="1"/>
</dbReference>
<protein>
    <submittedName>
        <fullName evidence="4">Response regulator transcription factor</fullName>
    </submittedName>
</protein>
<keyword evidence="5" id="KW-1185">Reference proteome</keyword>
<comment type="caution">
    <text evidence="4">The sequence shown here is derived from an EMBL/GenBank/DDBJ whole genome shotgun (WGS) entry which is preliminary data.</text>
</comment>
<dbReference type="Gene3D" id="2.40.50.1020">
    <property type="entry name" value="LytTr DNA-binding domain"/>
    <property type="match status" value="1"/>
</dbReference>
<proteinExistence type="predicted"/>
<keyword evidence="1" id="KW-0597">Phosphoprotein</keyword>
<dbReference type="InterPro" id="IPR001789">
    <property type="entry name" value="Sig_transdc_resp-reg_receiver"/>
</dbReference>
<reference evidence="4" key="1">
    <citation type="submission" date="2020-09" db="EMBL/GenBank/DDBJ databases">
        <authorList>
            <person name="Kim M.K."/>
        </authorList>
    </citation>
    <scope>NUCLEOTIDE SEQUENCE</scope>
    <source>
        <strain evidence="4">BT664</strain>
    </source>
</reference>
<dbReference type="RefSeq" id="WP_191004360.1">
    <property type="nucleotide sequence ID" value="NZ_JACXAD010000005.1"/>
</dbReference>
<name>A0A927GIK3_9BACT</name>
<feature type="domain" description="HTH LytTR-type" evidence="3">
    <location>
        <begin position="156"/>
        <end position="254"/>
    </location>
</feature>
<dbReference type="InterPro" id="IPR046947">
    <property type="entry name" value="LytR-like"/>
</dbReference>
<dbReference type="Proteomes" id="UP000612233">
    <property type="component" value="Unassembled WGS sequence"/>
</dbReference>
<evidence type="ECO:0000313" key="4">
    <source>
        <dbReference type="EMBL" id="MBD2767543.1"/>
    </source>
</evidence>
<dbReference type="SMART" id="SM00448">
    <property type="entry name" value="REC"/>
    <property type="match status" value="1"/>
</dbReference>
<evidence type="ECO:0000256" key="1">
    <source>
        <dbReference type="PROSITE-ProRule" id="PRU00169"/>
    </source>
</evidence>
<sequence>MNSTAAAPLACIIIDDNEINRLTLERSVQRHDQLTLAASFPDAVEALAYFHAGGRAEVLLLDIEMPHLSGLELVKLLPDPKPAVILVTTHASFAVDAFELRVLDYLVKPVGYARFCQAIARVTEQYQAPAAPALPAAAGPASATLPTDISASGTDLFVKINGKLLRINFEDVLFIEALSTYVVLVTDKHKHVVGGTLKSIEERLPFRHFVRVHRSYIVNLHRVEAMADNLLKIGPHEVPVSRPYQEEFAQRLRAL</sequence>
<feature type="domain" description="Response regulatory" evidence="2">
    <location>
        <begin position="10"/>
        <end position="123"/>
    </location>
</feature>
<dbReference type="Pfam" id="PF04397">
    <property type="entry name" value="LytTR"/>
    <property type="match status" value="1"/>
</dbReference>
<accession>A0A927GIK3</accession>
<dbReference type="Gene3D" id="3.40.50.2300">
    <property type="match status" value="1"/>
</dbReference>
<dbReference type="InterPro" id="IPR007492">
    <property type="entry name" value="LytTR_DNA-bd_dom"/>
</dbReference>
<organism evidence="4 5">
    <name type="scientific">Hymenobacter montanus</name>
    <dbReference type="NCBI Taxonomy" id="2771359"/>
    <lineage>
        <taxon>Bacteria</taxon>
        <taxon>Pseudomonadati</taxon>
        <taxon>Bacteroidota</taxon>
        <taxon>Cytophagia</taxon>
        <taxon>Cytophagales</taxon>
        <taxon>Hymenobacteraceae</taxon>
        <taxon>Hymenobacter</taxon>
    </lineage>
</organism>
<dbReference type="GO" id="GO:0000156">
    <property type="term" value="F:phosphorelay response regulator activity"/>
    <property type="evidence" value="ECO:0007669"/>
    <property type="project" value="InterPro"/>
</dbReference>
<dbReference type="PROSITE" id="PS50930">
    <property type="entry name" value="HTH_LYTTR"/>
    <property type="match status" value="1"/>
</dbReference>